<proteinExistence type="predicted"/>
<evidence type="ECO:0000313" key="2">
    <source>
        <dbReference type="EMBL" id="KAF1762337.1"/>
    </source>
</evidence>
<accession>A0A6A5H562</accession>
<reference evidence="2 3" key="1">
    <citation type="submission" date="2019-12" db="EMBL/GenBank/DDBJ databases">
        <title>Chromosome-level assembly of the Caenorhabditis remanei genome.</title>
        <authorList>
            <person name="Teterina A.A."/>
            <person name="Willis J.H."/>
            <person name="Phillips P.C."/>
        </authorList>
    </citation>
    <scope>NUCLEOTIDE SEQUENCE [LARGE SCALE GENOMIC DNA]</scope>
    <source>
        <strain evidence="2 3">PX506</strain>
        <tissue evidence="2">Whole organism</tissue>
    </source>
</reference>
<name>A0A6A5H562_CAERE</name>
<feature type="domain" description="ARF7 effector protein C-terminal" evidence="1">
    <location>
        <begin position="66"/>
        <end position="174"/>
    </location>
</feature>
<dbReference type="AlphaFoldDB" id="A0A6A5H562"/>
<dbReference type="KEGG" id="crq:GCK72_010599"/>
<organism evidence="2 3">
    <name type="scientific">Caenorhabditis remanei</name>
    <name type="common">Caenorhabditis vulgaris</name>
    <dbReference type="NCBI Taxonomy" id="31234"/>
    <lineage>
        <taxon>Eukaryota</taxon>
        <taxon>Metazoa</taxon>
        <taxon>Ecdysozoa</taxon>
        <taxon>Nematoda</taxon>
        <taxon>Chromadorea</taxon>
        <taxon>Rhabditida</taxon>
        <taxon>Rhabditina</taxon>
        <taxon>Rhabditomorpha</taxon>
        <taxon>Rhabditoidea</taxon>
        <taxon>Rhabditidae</taxon>
        <taxon>Peloderinae</taxon>
        <taxon>Caenorhabditis</taxon>
    </lineage>
</organism>
<gene>
    <name evidence="2" type="ORF">GCK72_010599</name>
</gene>
<evidence type="ECO:0000259" key="1">
    <source>
        <dbReference type="Pfam" id="PF14949"/>
    </source>
</evidence>
<comment type="caution">
    <text evidence="2">The sequence shown here is derived from an EMBL/GenBank/DDBJ whole genome shotgun (WGS) entry which is preliminary data.</text>
</comment>
<dbReference type="CTD" id="9800888"/>
<dbReference type="PANTHER" id="PTHR46536">
    <property type="entry name" value="ARL14 EFFECTOR PROTEIN"/>
    <property type="match status" value="1"/>
</dbReference>
<dbReference type="InterPro" id="IPR029264">
    <property type="entry name" value="ARF7EP_C"/>
</dbReference>
<dbReference type="RefSeq" id="XP_003110938.2">
    <property type="nucleotide sequence ID" value="XM_003110890.2"/>
</dbReference>
<dbReference type="Pfam" id="PF14949">
    <property type="entry name" value="ARF7EP_C"/>
    <property type="match status" value="1"/>
</dbReference>
<dbReference type="Proteomes" id="UP000483820">
    <property type="component" value="Chromosome III"/>
</dbReference>
<evidence type="ECO:0000313" key="3">
    <source>
        <dbReference type="Proteomes" id="UP000483820"/>
    </source>
</evidence>
<dbReference type="EMBL" id="WUAV01000003">
    <property type="protein sequence ID" value="KAF1762337.1"/>
    <property type="molecule type" value="Genomic_DNA"/>
</dbReference>
<protein>
    <recommendedName>
        <fullName evidence="1">ARF7 effector protein C-terminal domain-containing protein</fullName>
    </recommendedName>
</protein>
<sequence>MNANDFLAQLAGINVAPEVVENEEEPGDYEEISYEEVDAEQFDTFEVRASRPGNSKRRVSRGRVAQRELQSLQFDNPGGEMVRFLPDSADIVNANRSRRNYTEKQAEIREEAIHHDKTGKLSTTTKGQTEVIDLCDCLNPDCDGCHWPCATCKSRKCVFQCRQGRRDMIARVEEMFTVEGTKEHASATNPYFPYVIKD</sequence>
<dbReference type="PANTHER" id="PTHR46536:SF3">
    <property type="entry name" value="ARF7 EFFECTOR PROTEIN C-TERMINAL DOMAIN-CONTAINING PROTEIN"/>
    <property type="match status" value="1"/>
</dbReference>
<dbReference type="GeneID" id="9800888"/>